<comment type="subcellular location">
    <subcellularLocation>
        <location evidence="1">Membrane</location>
        <topology evidence="1">Multi-pass membrane protein</topology>
    </subcellularLocation>
</comment>
<keyword evidence="4 7" id="KW-0472">Membrane</keyword>
<evidence type="ECO:0000256" key="7">
    <source>
        <dbReference type="SAM" id="Phobius"/>
    </source>
</evidence>
<proteinExistence type="inferred from homology"/>
<feature type="transmembrane region" description="Helical" evidence="7">
    <location>
        <begin position="48"/>
        <end position="74"/>
    </location>
</feature>
<feature type="transmembrane region" description="Helical" evidence="7">
    <location>
        <begin position="179"/>
        <end position="201"/>
    </location>
</feature>
<name>A0AAN5YGI9_ASPLE</name>
<protein>
    <recommendedName>
        <fullName evidence="8">Rhodopsin domain-containing protein</fullName>
    </recommendedName>
</protein>
<comment type="caution">
    <text evidence="9">The sequence shown here is derived from an EMBL/GenBank/DDBJ whole genome shotgun (WGS) entry which is preliminary data.</text>
</comment>
<gene>
    <name evidence="9" type="ORF">CNMCM8927_002074</name>
</gene>
<feature type="transmembrane region" description="Helical" evidence="7">
    <location>
        <begin position="213"/>
        <end position="231"/>
    </location>
</feature>
<dbReference type="PANTHER" id="PTHR33048">
    <property type="entry name" value="PTH11-LIKE INTEGRAL MEMBRANE PROTEIN (AFU_ORTHOLOGUE AFUA_5G11245)"/>
    <property type="match status" value="1"/>
</dbReference>
<feature type="region of interest" description="Disordered" evidence="6">
    <location>
        <begin position="279"/>
        <end position="305"/>
    </location>
</feature>
<feature type="compositionally biased region" description="Low complexity" evidence="6">
    <location>
        <begin position="284"/>
        <end position="302"/>
    </location>
</feature>
<evidence type="ECO:0000313" key="10">
    <source>
        <dbReference type="Proteomes" id="UP000649114"/>
    </source>
</evidence>
<evidence type="ECO:0000256" key="5">
    <source>
        <dbReference type="ARBA" id="ARBA00038359"/>
    </source>
</evidence>
<dbReference type="PANTHER" id="PTHR33048:SF57">
    <property type="entry name" value="INTEGRAL MEMBRANE PROTEIN-RELATED"/>
    <property type="match status" value="1"/>
</dbReference>
<evidence type="ECO:0000256" key="1">
    <source>
        <dbReference type="ARBA" id="ARBA00004141"/>
    </source>
</evidence>
<organism evidence="9 10">
    <name type="scientific">Aspergillus lentulus</name>
    <dbReference type="NCBI Taxonomy" id="293939"/>
    <lineage>
        <taxon>Eukaryota</taxon>
        <taxon>Fungi</taxon>
        <taxon>Dikarya</taxon>
        <taxon>Ascomycota</taxon>
        <taxon>Pezizomycotina</taxon>
        <taxon>Eurotiomycetes</taxon>
        <taxon>Eurotiomycetidae</taxon>
        <taxon>Eurotiales</taxon>
        <taxon>Aspergillaceae</taxon>
        <taxon>Aspergillus</taxon>
        <taxon>Aspergillus subgen. Fumigati</taxon>
    </lineage>
</organism>
<comment type="similarity">
    <text evidence="5">Belongs to the SAT4 family.</text>
</comment>
<evidence type="ECO:0000256" key="2">
    <source>
        <dbReference type="ARBA" id="ARBA00022692"/>
    </source>
</evidence>
<dbReference type="GO" id="GO:0016020">
    <property type="term" value="C:membrane"/>
    <property type="evidence" value="ECO:0007669"/>
    <property type="project" value="UniProtKB-SubCell"/>
</dbReference>
<dbReference type="Proteomes" id="UP000649114">
    <property type="component" value="Unassembled WGS sequence"/>
</dbReference>
<feature type="domain" description="Rhodopsin" evidence="8">
    <location>
        <begin position="32"/>
        <end position="274"/>
    </location>
</feature>
<evidence type="ECO:0000256" key="4">
    <source>
        <dbReference type="ARBA" id="ARBA00023136"/>
    </source>
</evidence>
<reference evidence="9" key="2">
    <citation type="submission" date="2020-04" db="EMBL/GenBank/DDBJ databases">
        <authorList>
            <person name="Santos R.A.C."/>
            <person name="Steenwyk J.L."/>
            <person name="Rivero-Menendez O."/>
            <person name="Mead M.E."/>
            <person name="Silva L.P."/>
            <person name="Bastos R.W."/>
            <person name="Alastruey-Izquierdo A."/>
            <person name="Goldman G.H."/>
            <person name="Rokas A."/>
        </authorList>
    </citation>
    <scope>NUCLEOTIDE SEQUENCE</scope>
    <source>
        <strain evidence="9">CNM-CM8927</strain>
    </source>
</reference>
<feature type="transmembrane region" description="Helical" evidence="7">
    <location>
        <begin position="94"/>
        <end position="120"/>
    </location>
</feature>
<keyword evidence="3 7" id="KW-1133">Transmembrane helix</keyword>
<feature type="transmembrane region" description="Helical" evidence="7">
    <location>
        <begin position="14"/>
        <end position="36"/>
    </location>
</feature>
<dbReference type="InterPro" id="IPR049326">
    <property type="entry name" value="Rhodopsin_dom_fungi"/>
</dbReference>
<dbReference type="Pfam" id="PF20684">
    <property type="entry name" value="Fung_rhodopsin"/>
    <property type="match status" value="1"/>
</dbReference>
<dbReference type="InterPro" id="IPR052337">
    <property type="entry name" value="SAT4-like"/>
</dbReference>
<evidence type="ECO:0000259" key="8">
    <source>
        <dbReference type="Pfam" id="PF20684"/>
    </source>
</evidence>
<evidence type="ECO:0000256" key="3">
    <source>
        <dbReference type="ARBA" id="ARBA00022989"/>
    </source>
</evidence>
<dbReference type="AlphaFoldDB" id="A0AAN5YGI9"/>
<reference evidence="9" key="1">
    <citation type="journal article" date="2020" name="bioRxiv">
        <title>Genomic and phenotypic heterogeneity of clinical isolates of the human pathogens Aspergillus fumigatus, Aspergillus lentulus and Aspergillus fumigatiaffinis.</title>
        <authorList>
            <person name="dos Santos R.A.C."/>
            <person name="Steenwyk J.L."/>
            <person name="Rivero-Menendez O."/>
            <person name="Mead M.E."/>
            <person name="Silva L.P."/>
            <person name="Bastos R.W."/>
            <person name="Alastruey-Izquierdo A."/>
            <person name="Goldman G.H."/>
            <person name="Rokas A."/>
        </authorList>
    </citation>
    <scope>NUCLEOTIDE SEQUENCE</scope>
    <source>
        <strain evidence="9">CNM-CM8927</strain>
    </source>
</reference>
<dbReference type="EMBL" id="JAAAPU010000159">
    <property type="protein sequence ID" value="KAF4201046.1"/>
    <property type="molecule type" value="Genomic_DNA"/>
</dbReference>
<sequence>MTVIFPIQTRDQRAVLAVALTFSILAVVAVSLRLLAHHIAHKPWTSSDYFLIAACFFAVGLQSISITGVFQAGIGFDHVSSIVALYGMEPVTKLFQLIIPLQFTWVLSLSCTKISILLLYLRIFPVVGVVRIAWVTIGVIVAWAIATILAGCLICRPFAFNWDQTIPGGSCGDQVTSFTVTGVINLVTDVAVLVTPMPSLYRLQMATYKKVTLITVFGLGVVTCVISALRISVLSSMDFTDITYTIPRANIFSGLEPCLAVILASVPMMRPLLGRSVYTPNGTGPKSSAPSAGPKPDPSASGDGFHRLGDNSSQLCLQPLGQKKFAGVGRSASKANRQQPVNGMPERPETFNNLIDTARARVERYVNGGRPHEEYLRASLKAFLEWLPPGGQTSVARDIVNAGNDDQKLWQVFHDLLAYLLYPMMAESPIPSEPESPFDFREPNLEVFTGTLIQPEVRDSDFRDECARRDGYRCCVTGHLDTKKWKQNGYLPADELHDFVECANIIPCSYTSWAGSKRLLPNNCKVKFRCSEGVDNLPLPDPVFLDCHYRVAEIIHAADLVGHIYDKIQDWRDMQRNGIITMPPSRASLPDPAYLDCHYRVAEILHASGLAEYIERKIQDWEDLKQSGGTDGALRPDGSTDVTRILNTALWSAVEG</sequence>
<keyword evidence="2 7" id="KW-0812">Transmembrane</keyword>
<evidence type="ECO:0000313" key="9">
    <source>
        <dbReference type="EMBL" id="KAF4201046.1"/>
    </source>
</evidence>
<feature type="region of interest" description="Disordered" evidence="6">
    <location>
        <begin position="328"/>
        <end position="349"/>
    </location>
</feature>
<evidence type="ECO:0000256" key="6">
    <source>
        <dbReference type="SAM" id="MobiDB-lite"/>
    </source>
</evidence>
<feature type="transmembrane region" description="Helical" evidence="7">
    <location>
        <begin position="132"/>
        <end position="159"/>
    </location>
</feature>
<accession>A0AAN5YGI9</accession>